<proteinExistence type="inferred from homology"/>
<dbReference type="EMBL" id="JBEPSH010000002">
    <property type="protein sequence ID" value="MET4576197.1"/>
    <property type="molecule type" value="Genomic_DNA"/>
</dbReference>
<dbReference type="EC" id="1.1.1.100" evidence="3"/>
<keyword evidence="4" id="KW-1185">Reference proteome</keyword>
<protein>
    <submittedName>
        <fullName evidence="3">3-oxoacyl-[acyl-carrier protein] reductase</fullName>
        <ecNumber evidence="3">1.1.1.100</ecNumber>
    </submittedName>
</protein>
<dbReference type="InterPro" id="IPR002347">
    <property type="entry name" value="SDR_fam"/>
</dbReference>
<name>A0ABV2Q5B5_9BURK</name>
<dbReference type="CDD" id="cd05233">
    <property type="entry name" value="SDR_c"/>
    <property type="match status" value="1"/>
</dbReference>
<evidence type="ECO:0000313" key="4">
    <source>
        <dbReference type="Proteomes" id="UP001549320"/>
    </source>
</evidence>
<dbReference type="PANTHER" id="PTHR43639">
    <property type="entry name" value="OXIDOREDUCTASE, SHORT-CHAIN DEHYDROGENASE/REDUCTASE FAMILY (AFU_ORTHOLOGUE AFUA_5G02870)"/>
    <property type="match status" value="1"/>
</dbReference>
<dbReference type="Proteomes" id="UP001549320">
    <property type="component" value="Unassembled WGS sequence"/>
</dbReference>
<accession>A0ABV2Q5B5</accession>
<dbReference type="Gene3D" id="3.40.50.720">
    <property type="entry name" value="NAD(P)-binding Rossmann-like Domain"/>
    <property type="match status" value="1"/>
</dbReference>
<dbReference type="PRINTS" id="PR00081">
    <property type="entry name" value="GDHRDH"/>
</dbReference>
<organism evidence="3 4">
    <name type="scientific">Ottowia thiooxydans</name>
    <dbReference type="NCBI Taxonomy" id="219182"/>
    <lineage>
        <taxon>Bacteria</taxon>
        <taxon>Pseudomonadati</taxon>
        <taxon>Pseudomonadota</taxon>
        <taxon>Betaproteobacteria</taxon>
        <taxon>Burkholderiales</taxon>
        <taxon>Comamonadaceae</taxon>
        <taxon>Ottowia</taxon>
    </lineage>
</organism>
<comment type="caution">
    <text evidence="3">The sequence shown here is derived from an EMBL/GenBank/DDBJ whole genome shotgun (WGS) entry which is preliminary data.</text>
</comment>
<sequence>MSDLPFAGKLVAVTGACGAYGQEIATAFYQQGAKLLLSDIAPELAPSDELPAGSFVYLPADLSQATDVQALADGLLSQGTPDVLINNAGLFPFLDVLDMPLDAFDRILSVNLRAPFHLMQRLGAAMAVRGSGAICNISSGAASVVRENGAVYGASKAALEQLTRAFAVRLGPQGVRVNAVRPGLRGDTCDPIPESHLQRVGSGVPLRRLARPGEIGNVITFLSSDAAAFISGETIAVDGGNAINRRIPA</sequence>
<dbReference type="GO" id="GO:0004316">
    <property type="term" value="F:3-oxoacyl-[acyl-carrier-protein] reductase (NADPH) activity"/>
    <property type="evidence" value="ECO:0007669"/>
    <property type="project" value="UniProtKB-EC"/>
</dbReference>
<evidence type="ECO:0000256" key="2">
    <source>
        <dbReference type="ARBA" id="ARBA00023002"/>
    </source>
</evidence>
<dbReference type="PRINTS" id="PR00080">
    <property type="entry name" value="SDRFAMILY"/>
</dbReference>
<evidence type="ECO:0000313" key="3">
    <source>
        <dbReference type="EMBL" id="MET4576197.1"/>
    </source>
</evidence>
<evidence type="ECO:0000256" key="1">
    <source>
        <dbReference type="ARBA" id="ARBA00006484"/>
    </source>
</evidence>
<dbReference type="SUPFAM" id="SSF51735">
    <property type="entry name" value="NAD(P)-binding Rossmann-fold domains"/>
    <property type="match status" value="1"/>
</dbReference>
<dbReference type="PANTHER" id="PTHR43639:SF1">
    <property type="entry name" value="SHORT-CHAIN DEHYDROGENASE_REDUCTASE FAMILY PROTEIN"/>
    <property type="match status" value="1"/>
</dbReference>
<dbReference type="InterPro" id="IPR036291">
    <property type="entry name" value="NAD(P)-bd_dom_sf"/>
</dbReference>
<dbReference type="RefSeq" id="WP_354442147.1">
    <property type="nucleotide sequence ID" value="NZ_JBEPSH010000002.1"/>
</dbReference>
<dbReference type="InterPro" id="IPR020904">
    <property type="entry name" value="Sc_DH/Rdtase_CS"/>
</dbReference>
<dbReference type="PROSITE" id="PS00061">
    <property type="entry name" value="ADH_SHORT"/>
    <property type="match status" value="1"/>
</dbReference>
<dbReference type="Pfam" id="PF13561">
    <property type="entry name" value="adh_short_C2"/>
    <property type="match status" value="1"/>
</dbReference>
<comment type="similarity">
    <text evidence="1">Belongs to the short-chain dehydrogenases/reductases (SDR) family.</text>
</comment>
<keyword evidence="2 3" id="KW-0560">Oxidoreductase</keyword>
<reference evidence="3 4" key="1">
    <citation type="submission" date="2024-06" db="EMBL/GenBank/DDBJ databases">
        <title>Sorghum-associated microbial communities from plants grown in Nebraska, USA.</title>
        <authorList>
            <person name="Schachtman D."/>
        </authorList>
    </citation>
    <scope>NUCLEOTIDE SEQUENCE [LARGE SCALE GENOMIC DNA]</scope>
    <source>
        <strain evidence="3 4">2709</strain>
    </source>
</reference>
<gene>
    <name evidence="3" type="ORF">ABIE13_001297</name>
</gene>